<dbReference type="InterPro" id="IPR017853">
    <property type="entry name" value="GH"/>
</dbReference>
<keyword evidence="2" id="KW-0378">Hydrolase</keyword>
<organism evidence="5 6">
    <name type="scientific">Lacticaseibacillus yichunensis</name>
    <dbReference type="NCBI Taxonomy" id="2486015"/>
    <lineage>
        <taxon>Bacteria</taxon>
        <taxon>Bacillati</taxon>
        <taxon>Bacillota</taxon>
        <taxon>Bacilli</taxon>
        <taxon>Lactobacillales</taxon>
        <taxon>Lactobacillaceae</taxon>
        <taxon>Lacticaseibacillus</taxon>
    </lineage>
</organism>
<sequence>MPRKQVKPIYADTYQRHHRRLVLAGIAAVVLAAALVLVVVFVHLQKPPALRDNPVQGVVLSQDDATQDFSALKKAGLRFAYLKTTEGASYFDDRFSANYDQSRGGQLAIGVYHQFSFDSTPAAQAQHFIAKVGSDIGTLPIGIALSYHGDYAEDPPAAASFQRDLTTFINLLQAHYNRAVVLMGSAQVLKAVQAVAPTAGRWVTASAKPAHAQYWQYGSGTVAGQTLTRVAFLGTATSFANQSNKTVR</sequence>
<evidence type="ECO:0000256" key="1">
    <source>
        <dbReference type="ARBA" id="ARBA00010646"/>
    </source>
</evidence>
<reference evidence="6" key="1">
    <citation type="journal article" date="2019" name="Int. J. Syst. Evol. Microbiol.">
        <title>The Global Catalogue of Microorganisms (GCM) 10K type strain sequencing project: providing services to taxonomists for standard genome sequencing and annotation.</title>
        <authorList>
            <consortium name="The Broad Institute Genomics Platform"/>
            <consortium name="The Broad Institute Genome Sequencing Center for Infectious Disease"/>
            <person name="Wu L."/>
            <person name="Ma J."/>
        </authorList>
    </citation>
    <scope>NUCLEOTIDE SEQUENCE [LARGE SCALE GENOMIC DNA]</scope>
    <source>
        <strain evidence="6">CCM 8947</strain>
    </source>
</reference>
<dbReference type="EMBL" id="JBHTOG010000008">
    <property type="protein sequence ID" value="MFD1431491.1"/>
    <property type="molecule type" value="Genomic_DNA"/>
</dbReference>
<keyword evidence="6" id="KW-1185">Reference proteome</keyword>
<feature type="transmembrane region" description="Helical" evidence="4">
    <location>
        <begin position="21"/>
        <end position="44"/>
    </location>
</feature>
<proteinExistence type="inferred from homology"/>
<keyword evidence="4" id="KW-0472">Membrane</keyword>
<dbReference type="InterPro" id="IPR018077">
    <property type="entry name" value="Glyco_hydro_fam25_subgr"/>
</dbReference>
<accession>A0ABW4CPT1</accession>
<dbReference type="SUPFAM" id="SSF51445">
    <property type="entry name" value="(Trans)glycosidases"/>
    <property type="match status" value="1"/>
</dbReference>
<dbReference type="InterPro" id="IPR002053">
    <property type="entry name" value="Glyco_hydro_25"/>
</dbReference>
<dbReference type="Gene3D" id="3.20.20.80">
    <property type="entry name" value="Glycosidases"/>
    <property type="match status" value="1"/>
</dbReference>
<name>A0ABW4CPT1_9LACO</name>
<keyword evidence="4" id="KW-1133">Transmembrane helix</keyword>
<protein>
    <submittedName>
        <fullName evidence="5">GH25 family lysozyme</fullName>
    </submittedName>
</protein>
<evidence type="ECO:0000256" key="3">
    <source>
        <dbReference type="ARBA" id="ARBA00023295"/>
    </source>
</evidence>
<evidence type="ECO:0000313" key="6">
    <source>
        <dbReference type="Proteomes" id="UP001597192"/>
    </source>
</evidence>
<dbReference type="SMART" id="SM00641">
    <property type="entry name" value="Glyco_25"/>
    <property type="match status" value="1"/>
</dbReference>
<dbReference type="PROSITE" id="PS51904">
    <property type="entry name" value="GLYCOSYL_HYDROL_F25_2"/>
    <property type="match status" value="1"/>
</dbReference>
<gene>
    <name evidence="5" type="ORF">ACFQ47_02160</name>
</gene>
<evidence type="ECO:0000313" key="5">
    <source>
        <dbReference type="EMBL" id="MFD1431491.1"/>
    </source>
</evidence>
<keyword evidence="4" id="KW-0812">Transmembrane</keyword>
<dbReference type="RefSeq" id="WP_164510108.1">
    <property type="nucleotide sequence ID" value="NZ_JBHTOG010000008.1"/>
</dbReference>
<dbReference type="Pfam" id="PF01183">
    <property type="entry name" value="Glyco_hydro_25"/>
    <property type="match status" value="1"/>
</dbReference>
<dbReference type="PANTHER" id="PTHR34135:SF2">
    <property type="entry name" value="LYSOZYME"/>
    <property type="match status" value="1"/>
</dbReference>
<keyword evidence="3" id="KW-0326">Glycosidase</keyword>
<evidence type="ECO:0000256" key="2">
    <source>
        <dbReference type="ARBA" id="ARBA00022801"/>
    </source>
</evidence>
<comment type="similarity">
    <text evidence="1">Belongs to the glycosyl hydrolase 25 family.</text>
</comment>
<comment type="caution">
    <text evidence="5">The sequence shown here is derived from an EMBL/GenBank/DDBJ whole genome shotgun (WGS) entry which is preliminary data.</text>
</comment>
<evidence type="ECO:0000256" key="4">
    <source>
        <dbReference type="SAM" id="Phobius"/>
    </source>
</evidence>
<dbReference type="PANTHER" id="PTHR34135">
    <property type="entry name" value="LYSOZYME"/>
    <property type="match status" value="1"/>
</dbReference>
<dbReference type="Proteomes" id="UP001597192">
    <property type="component" value="Unassembled WGS sequence"/>
</dbReference>